<keyword evidence="5 6" id="KW-0413">Isomerase</keyword>
<dbReference type="SUPFAM" id="SSF53738">
    <property type="entry name" value="Phosphoglucomutase, first 3 domains"/>
    <property type="match status" value="3"/>
</dbReference>
<accession>A0A6C2TYP0</accession>
<protein>
    <recommendedName>
        <fullName evidence="6 8">Phosphoglucosamine mutase</fullName>
        <ecNumber evidence="6 8">5.4.2.10</ecNumber>
    </recommendedName>
</protein>
<dbReference type="InterPro" id="IPR016066">
    <property type="entry name" value="A-D-PHexomutase_CS"/>
</dbReference>
<sequence>MGTLFGTDGVRGMANEGNMTAEMALQIGRALAYTCKEYHREQGTRPRIIIGKDTRLSGYMLENALTAGITSMGVDVLLLGPIPTPAVAFITQSMRADAGIVISASHNPYFDNGIKIFGRTGYKLPDEMEAEIEELVLSGRINNIRAVAQDVGKAKRIDDAMGRYIEFCKNTFPNDMTLDGMKVVLDCSNGATYKCAPLIFSELGADVTTIHAEPNGMNINDHCGSQHTQDLQTKVKGVGADLGLAFDGDGDRLIAVDETGAELTGDQIMAICAKAYKDSGALKNNRIVATVMSNVGFHAAMRELGIEVDVAGVGDRLVLELMKEKEAVVGGEDSGHMIFLDCHTTGDGIVSALKLVNTVKQSGARLSELATVMTPFPQRLINIDVKEKPPIEEVPVLMDAIKEGEDELGENGRILVRYSGTQPMCRVMVEGPTEKLTDAIAERLAVVVKETIG</sequence>
<dbReference type="InterPro" id="IPR006352">
    <property type="entry name" value="GlmM_bact"/>
</dbReference>
<comment type="similarity">
    <text evidence="1 6 7">Belongs to the phosphohexose mutase family.</text>
</comment>
<evidence type="ECO:0000256" key="2">
    <source>
        <dbReference type="ARBA" id="ARBA00022553"/>
    </source>
</evidence>
<dbReference type="Pfam" id="PF02880">
    <property type="entry name" value="PGM_PMM_III"/>
    <property type="match status" value="1"/>
</dbReference>
<dbReference type="InterPro" id="IPR016055">
    <property type="entry name" value="A-D-PHexomutase_a/b/a-I/II/III"/>
</dbReference>
<dbReference type="InterPro" id="IPR005843">
    <property type="entry name" value="A-D-PHexomutase_C"/>
</dbReference>
<evidence type="ECO:0000259" key="11">
    <source>
        <dbReference type="Pfam" id="PF02879"/>
    </source>
</evidence>
<evidence type="ECO:0000256" key="4">
    <source>
        <dbReference type="ARBA" id="ARBA00022842"/>
    </source>
</evidence>
<dbReference type="InterPro" id="IPR005844">
    <property type="entry name" value="A-D-PHexomutase_a/b/a-I"/>
</dbReference>
<dbReference type="InterPro" id="IPR005846">
    <property type="entry name" value="A-D-PHexomutase_a/b/a-III"/>
</dbReference>
<evidence type="ECO:0000256" key="6">
    <source>
        <dbReference type="HAMAP-Rule" id="MF_01554"/>
    </source>
</evidence>
<feature type="domain" description="Alpha-D-phosphohexomutase C-terminal" evidence="9">
    <location>
        <begin position="380"/>
        <end position="445"/>
    </location>
</feature>
<feature type="active site" description="Phosphoserine intermediate" evidence="6">
    <location>
        <position position="105"/>
    </location>
</feature>
<proteinExistence type="inferred from homology"/>
<dbReference type="FunFam" id="3.40.120.10:FF:000003">
    <property type="entry name" value="Phosphoglucosamine mutase"/>
    <property type="match status" value="1"/>
</dbReference>
<feature type="binding site" evidence="6">
    <location>
        <position position="249"/>
    </location>
    <ligand>
        <name>Mg(2+)</name>
        <dbReference type="ChEBI" id="CHEBI:18420"/>
    </ligand>
</feature>
<dbReference type="CDD" id="cd05802">
    <property type="entry name" value="GlmM"/>
    <property type="match status" value="1"/>
</dbReference>
<dbReference type="InterPro" id="IPR050060">
    <property type="entry name" value="Phosphoglucosamine_mutase"/>
</dbReference>
<comment type="function">
    <text evidence="6 8">Catalyzes the conversion of glucosamine-6-phosphate to glucosamine-1-phosphate.</text>
</comment>
<evidence type="ECO:0000256" key="3">
    <source>
        <dbReference type="ARBA" id="ARBA00022723"/>
    </source>
</evidence>
<feature type="binding site" evidence="6">
    <location>
        <position position="251"/>
    </location>
    <ligand>
        <name>Mg(2+)</name>
        <dbReference type="ChEBI" id="CHEBI:18420"/>
    </ligand>
</feature>
<dbReference type="Gene3D" id="3.30.310.50">
    <property type="entry name" value="Alpha-D-phosphohexomutase, C-terminal domain"/>
    <property type="match status" value="1"/>
</dbReference>
<keyword evidence="2 6" id="KW-0597">Phosphoprotein</keyword>
<evidence type="ECO:0000313" key="14">
    <source>
        <dbReference type="Proteomes" id="UP000366872"/>
    </source>
</evidence>
<dbReference type="FunFam" id="3.30.310.50:FF:000001">
    <property type="entry name" value="Phosphoglucosamine mutase"/>
    <property type="match status" value="1"/>
</dbReference>
<organism evidence="13 14">
    <name type="scientific">Pontiella desulfatans</name>
    <dbReference type="NCBI Taxonomy" id="2750659"/>
    <lineage>
        <taxon>Bacteria</taxon>
        <taxon>Pseudomonadati</taxon>
        <taxon>Kiritimatiellota</taxon>
        <taxon>Kiritimatiellia</taxon>
        <taxon>Kiritimatiellales</taxon>
        <taxon>Pontiellaceae</taxon>
        <taxon>Pontiella</taxon>
    </lineage>
</organism>
<comment type="cofactor">
    <cofactor evidence="6">
        <name>Mg(2+)</name>
        <dbReference type="ChEBI" id="CHEBI:18420"/>
    </cofactor>
    <text evidence="6">Binds 1 Mg(2+) ion per subunit.</text>
</comment>
<feature type="modified residue" description="Phosphoserine" evidence="6">
    <location>
        <position position="105"/>
    </location>
</feature>
<dbReference type="GO" id="GO:0004615">
    <property type="term" value="F:phosphomannomutase activity"/>
    <property type="evidence" value="ECO:0007669"/>
    <property type="project" value="TreeGrafter"/>
</dbReference>
<evidence type="ECO:0000256" key="7">
    <source>
        <dbReference type="RuleBase" id="RU004326"/>
    </source>
</evidence>
<keyword evidence="3 6" id="KW-0479">Metal-binding</keyword>
<dbReference type="GO" id="GO:0006048">
    <property type="term" value="P:UDP-N-acetylglucosamine biosynthetic process"/>
    <property type="evidence" value="ECO:0007669"/>
    <property type="project" value="TreeGrafter"/>
</dbReference>
<evidence type="ECO:0000313" key="13">
    <source>
        <dbReference type="EMBL" id="VGO12848.1"/>
    </source>
</evidence>
<feature type="binding site" description="via phosphate group" evidence="6">
    <location>
        <position position="105"/>
    </location>
    <ligand>
        <name>Mg(2+)</name>
        <dbReference type="ChEBI" id="CHEBI:18420"/>
    </ligand>
</feature>
<dbReference type="PRINTS" id="PR00509">
    <property type="entry name" value="PGMPMM"/>
</dbReference>
<evidence type="ECO:0000256" key="8">
    <source>
        <dbReference type="RuleBase" id="RU004327"/>
    </source>
</evidence>
<dbReference type="EC" id="5.4.2.10" evidence="6 8"/>
<dbReference type="EMBL" id="CAAHFG010000001">
    <property type="protein sequence ID" value="VGO12848.1"/>
    <property type="molecule type" value="Genomic_DNA"/>
</dbReference>
<dbReference type="Pfam" id="PF00408">
    <property type="entry name" value="PGM_PMM_IV"/>
    <property type="match status" value="1"/>
</dbReference>
<reference evidence="13 14" key="1">
    <citation type="submission" date="2019-04" db="EMBL/GenBank/DDBJ databases">
        <authorList>
            <person name="Van Vliet M D."/>
        </authorList>
    </citation>
    <scope>NUCLEOTIDE SEQUENCE [LARGE SCALE GENOMIC DNA]</scope>
    <source>
        <strain evidence="13 14">F1</strain>
    </source>
</reference>
<feature type="binding site" evidence="6">
    <location>
        <position position="247"/>
    </location>
    <ligand>
        <name>Mg(2+)</name>
        <dbReference type="ChEBI" id="CHEBI:18420"/>
    </ligand>
</feature>
<dbReference type="PANTHER" id="PTHR42946">
    <property type="entry name" value="PHOSPHOHEXOSE MUTASE"/>
    <property type="match status" value="1"/>
</dbReference>
<dbReference type="GO" id="GO:0008966">
    <property type="term" value="F:phosphoglucosamine mutase activity"/>
    <property type="evidence" value="ECO:0007669"/>
    <property type="project" value="UniProtKB-UniRule"/>
</dbReference>
<dbReference type="HAMAP" id="MF_01554_B">
    <property type="entry name" value="GlmM_B"/>
    <property type="match status" value="1"/>
</dbReference>
<keyword evidence="4 6" id="KW-0460">Magnesium</keyword>
<dbReference type="RefSeq" id="WP_136078476.1">
    <property type="nucleotide sequence ID" value="NZ_CAAHFG010000001.1"/>
</dbReference>
<dbReference type="FunFam" id="3.40.120.10:FF:000001">
    <property type="entry name" value="Phosphoglucosamine mutase"/>
    <property type="match status" value="1"/>
</dbReference>
<evidence type="ECO:0000256" key="1">
    <source>
        <dbReference type="ARBA" id="ARBA00010231"/>
    </source>
</evidence>
<evidence type="ECO:0000259" key="9">
    <source>
        <dbReference type="Pfam" id="PF00408"/>
    </source>
</evidence>
<dbReference type="InterPro" id="IPR005845">
    <property type="entry name" value="A-D-PHexomutase_a/b/a-II"/>
</dbReference>
<name>A0A6C2TYP0_PONDE</name>
<feature type="domain" description="Alpha-D-phosphohexomutase alpha/beta/alpha" evidence="11">
    <location>
        <begin position="163"/>
        <end position="260"/>
    </location>
</feature>
<keyword evidence="14" id="KW-1185">Reference proteome</keyword>
<dbReference type="Gene3D" id="3.40.120.10">
    <property type="entry name" value="Alpha-D-Glucose-1,6-Bisphosphate, subunit A, domain 3"/>
    <property type="match status" value="3"/>
</dbReference>
<dbReference type="InterPro" id="IPR005841">
    <property type="entry name" value="Alpha-D-phosphohexomutase_SF"/>
</dbReference>
<dbReference type="GO" id="GO:0005975">
    <property type="term" value="P:carbohydrate metabolic process"/>
    <property type="evidence" value="ECO:0007669"/>
    <property type="project" value="InterPro"/>
</dbReference>
<evidence type="ECO:0000259" key="10">
    <source>
        <dbReference type="Pfam" id="PF02878"/>
    </source>
</evidence>
<evidence type="ECO:0000256" key="5">
    <source>
        <dbReference type="ARBA" id="ARBA00023235"/>
    </source>
</evidence>
<comment type="PTM">
    <text evidence="6">Activated by phosphorylation.</text>
</comment>
<dbReference type="PANTHER" id="PTHR42946:SF1">
    <property type="entry name" value="PHOSPHOGLUCOMUTASE (ALPHA-D-GLUCOSE-1,6-BISPHOSPHATE-DEPENDENT)"/>
    <property type="match status" value="1"/>
</dbReference>
<dbReference type="NCBIfam" id="TIGR01455">
    <property type="entry name" value="glmM"/>
    <property type="match status" value="1"/>
</dbReference>
<feature type="domain" description="Alpha-D-phosphohexomutase alpha/beta/alpha" evidence="10">
    <location>
        <begin position="3"/>
        <end position="137"/>
    </location>
</feature>
<dbReference type="Pfam" id="PF02879">
    <property type="entry name" value="PGM_PMM_II"/>
    <property type="match status" value="1"/>
</dbReference>
<dbReference type="InterPro" id="IPR036900">
    <property type="entry name" value="A-D-PHexomutase_C_sf"/>
</dbReference>
<gene>
    <name evidence="13" type="primary">glmM_2</name>
    <name evidence="6" type="synonym">glmM</name>
    <name evidence="13" type="ORF">PDESU_01402</name>
</gene>
<dbReference type="PROSITE" id="PS00710">
    <property type="entry name" value="PGM_PMM"/>
    <property type="match status" value="1"/>
</dbReference>
<dbReference type="NCBIfam" id="NF008139">
    <property type="entry name" value="PRK10887.1"/>
    <property type="match status" value="1"/>
</dbReference>
<dbReference type="AlphaFoldDB" id="A0A6C2TYP0"/>
<dbReference type="Pfam" id="PF02878">
    <property type="entry name" value="PGM_PMM_I"/>
    <property type="match status" value="1"/>
</dbReference>
<evidence type="ECO:0000259" key="12">
    <source>
        <dbReference type="Pfam" id="PF02880"/>
    </source>
</evidence>
<comment type="catalytic activity">
    <reaction evidence="6 8">
        <text>alpha-D-glucosamine 1-phosphate = D-glucosamine 6-phosphate</text>
        <dbReference type="Rhea" id="RHEA:23424"/>
        <dbReference type="ChEBI" id="CHEBI:58516"/>
        <dbReference type="ChEBI" id="CHEBI:58725"/>
        <dbReference type="EC" id="5.4.2.10"/>
    </reaction>
</comment>
<dbReference type="Proteomes" id="UP000366872">
    <property type="component" value="Unassembled WGS sequence"/>
</dbReference>
<dbReference type="GO" id="GO:0005829">
    <property type="term" value="C:cytosol"/>
    <property type="evidence" value="ECO:0007669"/>
    <property type="project" value="TreeGrafter"/>
</dbReference>
<dbReference type="GO" id="GO:0009252">
    <property type="term" value="P:peptidoglycan biosynthetic process"/>
    <property type="evidence" value="ECO:0007669"/>
    <property type="project" value="TreeGrafter"/>
</dbReference>
<dbReference type="SUPFAM" id="SSF55957">
    <property type="entry name" value="Phosphoglucomutase, C-terminal domain"/>
    <property type="match status" value="1"/>
</dbReference>
<feature type="domain" description="Alpha-D-phosphohexomutase alpha/beta/alpha" evidence="12">
    <location>
        <begin position="264"/>
        <end position="374"/>
    </location>
</feature>
<dbReference type="GO" id="GO:0000287">
    <property type="term" value="F:magnesium ion binding"/>
    <property type="evidence" value="ECO:0007669"/>
    <property type="project" value="UniProtKB-UniRule"/>
</dbReference>